<gene>
    <name evidence="2" type="ORF">LSAT_V11C600334840</name>
</gene>
<feature type="region of interest" description="Disordered" evidence="1">
    <location>
        <begin position="33"/>
        <end position="62"/>
    </location>
</feature>
<dbReference type="Proteomes" id="UP000235145">
    <property type="component" value="Unassembled WGS sequence"/>
</dbReference>
<comment type="caution">
    <text evidence="2">The sequence shown here is derived from an EMBL/GenBank/DDBJ whole genome shotgun (WGS) entry which is preliminary data.</text>
</comment>
<reference evidence="2 3" key="1">
    <citation type="journal article" date="2017" name="Nat. Commun.">
        <title>Genome assembly with in vitro proximity ligation data and whole-genome triplication in lettuce.</title>
        <authorList>
            <person name="Reyes-Chin-Wo S."/>
            <person name="Wang Z."/>
            <person name="Yang X."/>
            <person name="Kozik A."/>
            <person name="Arikit S."/>
            <person name="Song C."/>
            <person name="Xia L."/>
            <person name="Froenicke L."/>
            <person name="Lavelle D.O."/>
            <person name="Truco M.J."/>
            <person name="Xia R."/>
            <person name="Zhu S."/>
            <person name="Xu C."/>
            <person name="Xu H."/>
            <person name="Xu X."/>
            <person name="Cox K."/>
            <person name="Korf I."/>
            <person name="Meyers B.C."/>
            <person name="Michelmore R.W."/>
        </authorList>
    </citation>
    <scope>NUCLEOTIDE SEQUENCE [LARGE SCALE GENOMIC DNA]</scope>
    <source>
        <strain evidence="3">cv. Salinas</strain>
        <tissue evidence="2">Seedlings</tissue>
    </source>
</reference>
<keyword evidence="3" id="KW-1185">Reference proteome</keyword>
<evidence type="ECO:0000313" key="3">
    <source>
        <dbReference type="Proteomes" id="UP000235145"/>
    </source>
</evidence>
<accession>A0A9R1X4R9</accession>
<evidence type="ECO:0000256" key="1">
    <source>
        <dbReference type="SAM" id="MobiDB-lite"/>
    </source>
</evidence>
<feature type="compositionally biased region" description="Basic and acidic residues" evidence="1">
    <location>
        <begin position="43"/>
        <end position="53"/>
    </location>
</feature>
<protein>
    <submittedName>
        <fullName evidence="2">Uncharacterized protein</fullName>
    </submittedName>
</protein>
<evidence type="ECO:0000313" key="2">
    <source>
        <dbReference type="EMBL" id="KAJ0200725.1"/>
    </source>
</evidence>
<name>A0A9R1X4R9_LACSA</name>
<proteinExistence type="predicted"/>
<feature type="region of interest" description="Disordered" evidence="1">
    <location>
        <begin position="1"/>
        <end position="20"/>
    </location>
</feature>
<dbReference type="AlphaFoldDB" id="A0A9R1X4R9"/>
<organism evidence="2 3">
    <name type="scientific">Lactuca sativa</name>
    <name type="common">Garden lettuce</name>
    <dbReference type="NCBI Taxonomy" id="4236"/>
    <lineage>
        <taxon>Eukaryota</taxon>
        <taxon>Viridiplantae</taxon>
        <taxon>Streptophyta</taxon>
        <taxon>Embryophyta</taxon>
        <taxon>Tracheophyta</taxon>
        <taxon>Spermatophyta</taxon>
        <taxon>Magnoliopsida</taxon>
        <taxon>eudicotyledons</taxon>
        <taxon>Gunneridae</taxon>
        <taxon>Pentapetalae</taxon>
        <taxon>asterids</taxon>
        <taxon>campanulids</taxon>
        <taxon>Asterales</taxon>
        <taxon>Asteraceae</taxon>
        <taxon>Cichorioideae</taxon>
        <taxon>Cichorieae</taxon>
        <taxon>Lactucinae</taxon>
        <taxon>Lactuca</taxon>
    </lineage>
</organism>
<sequence>MSSNSRSHGRGRGSGKHNLDEVLKILHPRSLLMQRTGPYMSHENFEELKKAEEQQEDDKESSRLLTQLANDIESECKQAQEWIDLNKNKIKEHKDWIKKSKKAIKTTEKRLAEKDDQLIHIMVKNDRLEDKMRIRDDYITMEKEKYPLQFPEFKN</sequence>
<dbReference type="EMBL" id="NBSK02000006">
    <property type="protein sequence ID" value="KAJ0200725.1"/>
    <property type="molecule type" value="Genomic_DNA"/>
</dbReference>